<feature type="transmembrane region" description="Helical" evidence="2">
    <location>
        <begin position="114"/>
        <end position="134"/>
    </location>
</feature>
<keyword evidence="2" id="KW-1133">Transmembrane helix</keyword>
<dbReference type="Pfam" id="PF06541">
    <property type="entry name" value="ABC_trans_CmpB"/>
    <property type="match status" value="1"/>
</dbReference>
<proteinExistence type="predicted"/>
<dbReference type="RefSeq" id="WP_186854100.1">
    <property type="nucleotide sequence ID" value="NZ_JACOPG010000002.1"/>
</dbReference>
<keyword evidence="2" id="KW-0472">Membrane</keyword>
<gene>
    <name evidence="3" type="ORF">H8R94_05450</name>
</gene>
<keyword evidence="2" id="KW-0812">Transmembrane</keyword>
<sequence>MLVSKYFVWFIIYSFMGWIYESTYCTIRKHHWENRGFLHGPIVPIYGVGALLASILFSEFPISGMQEASNLKIFLICFFGSIVLEYTTSWALEKLFHAYWWDYSNVICNINGRVCLPASIGFGLAGILVVRVIYPFVSGMTHDTNVYLMEALSLVFMFLFGMDMALTISALTNFAKNFNRIESEINEQIASAYEKLDTKAADAIGNMIEKSEQIQESAFVRKELAEEKAAALRERLTKERLESLFLSSSAAQKSTLLSIQGFKRSKDSNELRQRMRTMIDEKRHNRQK</sequence>
<feature type="transmembrane region" description="Helical" evidence="2">
    <location>
        <begin position="6"/>
        <end position="25"/>
    </location>
</feature>
<evidence type="ECO:0000313" key="3">
    <source>
        <dbReference type="EMBL" id="MBC5686053.1"/>
    </source>
</evidence>
<organism evidence="3 4">
    <name type="scientific">Roseburia lenta</name>
    <dbReference type="NCBI Taxonomy" id="2763061"/>
    <lineage>
        <taxon>Bacteria</taxon>
        <taxon>Bacillati</taxon>
        <taxon>Bacillota</taxon>
        <taxon>Clostridia</taxon>
        <taxon>Lachnospirales</taxon>
        <taxon>Lachnospiraceae</taxon>
        <taxon>Roseburia</taxon>
    </lineage>
</organism>
<name>A0ABR7GF31_9FIRM</name>
<evidence type="ECO:0000256" key="2">
    <source>
        <dbReference type="SAM" id="Phobius"/>
    </source>
</evidence>
<evidence type="ECO:0000313" key="4">
    <source>
        <dbReference type="Proteomes" id="UP000643810"/>
    </source>
</evidence>
<accession>A0ABR7GF31</accession>
<dbReference type="Proteomes" id="UP000643810">
    <property type="component" value="Unassembled WGS sequence"/>
</dbReference>
<comment type="caution">
    <text evidence="3">The sequence shown here is derived from an EMBL/GenBank/DDBJ whole genome shotgun (WGS) entry which is preliminary data.</text>
</comment>
<evidence type="ECO:0000256" key="1">
    <source>
        <dbReference type="SAM" id="MobiDB-lite"/>
    </source>
</evidence>
<feature type="transmembrane region" description="Helical" evidence="2">
    <location>
        <begin position="37"/>
        <end position="57"/>
    </location>
</feature>
<feature type="region of interest" description="Disordered" evidence="1">
    <location>
        <begin position="268"/>
        <end position="288"/>
    </location>
</feature>
<protein>
    <submittedName>
        <fullName evidence="3">Metal-dependent phosphohydrolase</fullName>
    </submittedName>
</protein>
<dbReference type="InterPro" id="IPR010540">
    <property type="entry name" value="CmpB_TMEM229"/>
</dbReference>
<feature type="transmembrane region" description="Helical" evidence="2">
    <location>
        <begin position="73"/>
        <end position="93"/>
    </location>
</feature>
<dbReference type="EMBL" id="JACOPG010000002">
    <property type="protein sequence ID" value="MBC5686053.1"/>
    <property type="molecule type" value="Genomic_DNA"/>
</dbReference>
<feature type="transmembrane region" description="Helical" evidence="2">
    <location>
        <begin position="146"/>
        <end position="171"/>
    </location>
</feature>
<reference evidence="3 4" key="1">
    <citation type="submission" date="2020-08" db="EMBL/GenBank/DDBJ databases">
        <title>Genome public.</title>
        <authorList>
            <person name="Liu C."/>
            <person name="Sun Q."/>
        </authorList>
    </citation>
    <scope>NUCLEOTIDE SEQUENCE [LARGE SCALE GENOMIC DNA]</scope>
    <source>
        <strain evidence="3 4">NSJ-9</strain>
    </source>
</reference>
<keyword evidence="4" id="KW-1185">Reference proteome</keyword>